<feature type="DNA-binding region" description="H-T-H motif" evidence="2">
    <location>
        <begin position="55"/>
        <end position="74"/>
    </location>
</feature>
<dbReference type="SUPFAM" id="SSF46689">
    <property type="entry name" value="Homeodomain-like"/>
    <property type="match status" value="1"/>
</dbReference>
<dbReference type="PROSITE" id="PS50977">
    <property type="entry name" value="HTH_TETR_2"/>
    <property type="match status" value="1"/>
</dbReference>
<gene>
    <name evidence="4" type="ORF">OLW01_01820</name>
</gene>
<reference evidence="4" key="1">
    <citation type="submission" date="2022-10" db="EMBL/GenBank/DDBJ databases">
        <title>Catenovulum adriacola sp. nov. isolated in the Harbour of Susak.</title>
        <authorList>
            <person name="Schoch T."/>
            <person name="Reich S.J."/>
            <person name="Stoeferle S."/>
            <person name="Flaiz M."/>
            <person name="Kazda M."/>
            <person name="Riedel C.U."/>
            <person name="Duerre P."/>
        </authorList>
    </citation>
    <scope>NUCLEOTIDE SEQUENCE</scope>
    <source>
        <strain evidence="4">TS8</strain>
    </source>
</reference>
<protein>
    <submittedName>
        <fullName evidence="4">TetR/AcrR family transcriptional regulator</fullName>
    </submittedName>
</protein>
<dbReference type="Proteomes" id="UP001163726">
    <property type="component" value="Chromosome"/>
</dbReference>
<dbReference type="InterPro" id="IPR009057">
    <property type="entry name" value="Homeodomain-like_sf"/>
</dbReference>
<evidence type="ECO:0000313" key="5">
    <source>
        <dbReference type="Proteomes" id="UP001163726"/>
    </source>
</evidence>
<sequence length="277" mass="30987">MGLWLNHLQHKKHAQTQGNPSIYTQTKVQKIAERETELIQLAHQLVDQIGFANLTMDKLVSASIYSKGTIYNHFGSKEDLLAALGGYSISFILELMEKASSFPGLARERALALNFAYQLYTQLEPALSMCVLSCKTPTVIDKASAKQMQNLQTKEMEIFEYIDQVFNDGIADGSLPINPEISQQQQIALYSFSGWALSFGATTLASQSEATLGVTRLKQNNLLLQSVNLLLDGMNWQPLSSQLDYQQSWGNIIDFFSDYTAMLNGTEQSPQRTEEKQ</sequence>
<keyword evidence="5" id="KW-1185">Reference proteome</keyword>
<accession>A0ABY7AQH9</accession>
<dbReference type="PANTHER" id="PTHR43479">
    <property type="entry name" value="ACREF/ENVCD OPERON REPRESSOR-RELATED"/>
    <property type="match status" value="1"/>
</dbReference>
<evidence type="ECO:0000256" key="1">
    <source>
        <dbReference type="ARBA" id="ARBA00023125"/>
    </source>
</evidence>
<name>A0ABY7AQH9_9ALTE</name>
<evidence type="ECO:0000313" key="4">
    <source>
        <dbReference type="EMBL" id="WAJ70579.1"/>
    </source>
</evidence>
<proteinExistence type="predicted"/>
<organism evidence="4 5">
    <name type="scientific">Catenovulum adriaticum</name>
    <dbReference type="NCBI Taxonomy" id="2984846"/>
    <lineage>
        <taxon>Bacteria</taxon>
        <taxon>Pseudomonadati</taxon>
        <taxon>Pseudomonadota</taxon>
        <taxon>Gammaproteobacteria</taxon>
        <taxon>Alteromonadales</taxon>
        <taxon>Alteromonadaceae</taxon>
        <taxon>Catenovulum</taxon>
    </lineage>
</organism>
<dbReference type="InterPro" id="IPR050624">
    <property type="entry name" value="HTH-type_Tx_Regulator"/>
</dbReference>
<dbReference type="EMBL" id="CP109965">
    <property type="protein sequence ID" value="WAJ70579.1"/>
    <property type="molecule type" value="Genomic_DNA"/>
</dbReference>
<dbReference type="Pfam" id="PF00440">
    <property type="entry name" value="TetR_N"/>
    <property type="match status" value="1"/>
</dbReference>
<dbReference type="RefSeq" id="WP_268074929.1">
    <property type="nucleotide sequence ID" value="NZ_CP109965.1"/>
</dbReference>
<evidence type="ECO:0000259" key="3">
    <source>
        <dbReference type="PROSITE" id="PS50977"/>
    </source>
</evidence>
<dbReference type="PANTHER" id="PTHR43479:SF11">
    <property type="entry name" value="ACREF_ENVCD OPERON REPRESSOR-RELATED"/>
    <property type="match status" value="1"/>
</dbReference>
<dbReference type="InterPro" id="IPR001647">
    <property type="entry name" value="HTH_TetR"/>
</dbReference>
<dbReference type="PRINTS" id="PR00455">
    <property type="entry name" value="HTHTETR"/>
</dbReference>
<keyword evidence="1 2" id="KW-0238">DNA-binding</keyword>
<feature type="domain" description="HTH tetR-type" evidence="3">
    <location>
        <begin position="32"/>
        <end position="92"/>
    </location>
</feature>
<dbReference type="Gene3D" id="1.10.357.10">
    <property type="entry name" value="Tetracycline Repressor, domain 2"/>
    <property type="match status" value="1"/>
</dbReference>
<evidence type="ECO:0000256" key="2">
    <source>
        <dbReference type="PROSITE-ProRule" id="PRU00335"/>
    </source>
</evidence>